<dbReference type="Pfam" id="PF05699">
    <property type="entry name" value="Dimer_Tnp_hAT"/>
    <property type="match status" value="1"/>
</dbReference>
<gene>
    <name evidence="8" type="ORF">KUF71_023902</name>
</gene>
<dbReference type="InterPro" id="IPR052035">
    <property type="entry name" value="ZnF_BED_domain_contain"/>
</dbReference>
<dbReference type="PANTHER" id="PTHR46481">
    <property type="entry name" value="ZINC FINGER BED DOMAIN-CONTAINING PROTEIN 4"/>
    <property type="match status" value="1"/>
</dbReference>
<keyword evidence="2" id="KW-0479">Metal-binding</keyword>
<evidence type="ECO:0000256" key="2">
    <source>
        <dbReference type="ARBA" id="ARBA00022723"/>
    </source>
</evidence>
<dbReference type="EMBL" id="JAHWGI010000382">
    <property type="protein sequence ID" value="KAK3914501.1"/>
    <property type="molecule type" value="Genomic_DNA"/>
</dbReference>
<evidence type="ECO:0000313" key="9">
    <source>
        <dbReference type="Proteomes" id="UP001219518"/>
    </source>
</evidence>
<evidence type="ECO:0000256" key="5">
    <source>
        <dbReference type="ARBA" id="ARBA00023242"/>
    </source>
</evidence>
<dbReference type="AlphaFoldDB" id="A0AAE1H400"/>
<evidence type="ECO:0000256" key="3">
    <source>
        <dbReference type="ARBA" id="ARBA00022771"/>
    </source>
</evidence>
<dbReference type="Proteomes" id="UP001219518">
    <property type="component" value="Unassembled WGS sequence"/>
</dbReference>
<dbReference type="InterPro" id="IPR012337">
    <property type="entry name" value="RNaseH-like_sf"/>
</dbReference>
<dbReference type="PANTHER" id="PTHR46481:SF10">
    <property type="entry name" value="ZINC FINGER BED DOMAIN-CONTAINING PROTEIN 39"/>
    <property type="match status" value="1"/>
</dbReference>
<organism evidence="8 9">
    <name type="scientific">Frankliniella fusca</name>
    <dbReference type="NCBI Taxonomy" id="407009"/>
    <lineage>
        <taxon>Eukaryota</taxon>
        <taxon>Metazoa</taxon>
        <taxon>Ecdysozoa</taxon>
        <taxon>Arthropoda</taxon>
        <taxon>Hexapoda</taxon>
        <taxon>Insecta</taxon>
        <taxon>Pterygota</taxon>
        <taxon>Neoptera</taxon>
        <taxon>Paraneoptera</taxon>
        <taxon>Thysanoptera</taxon>
        <taxon>Terebrantia</taxon>
        <taxon>Thripoidea</taxon>
        <taxon>Thripidae</taxon>
        <taxon>Frankliniella</taxon>
    </lineage>
</organism>
<comment type="subcellular location">
    <subcellularLocation>
        <location evidence="1">Nucleus</location>
    </subcellularLocation>
</comment>
<evidence type="ECO:0000313" key="8">
    <source>
        <dbReference type="EMBL" id="KAK3914501.1"/>
    </source>
</evidence>
<feature type="domain" description="HAT C-terminal dimerisation" evidence="7">
    <location>
        <begin position="581"/>
        <end position="646"/>
    </location>
</feature>
<reference evidence="8" key="1">
    <citation type="submission" date="2021-07" db="EMBL/GenBank/DDBJ databases">
        <authorList>
            <person name="Catto M.A."/>
            <person name="Jacobson A."/>
            <person name="Kennedy G."/>
            <person name="Labadie P."/>
            <person name="Hunt B.G."/>
            <person name="Srinivasan R."/>
        </authorList>
    </citation>
    <scope>NUCLEOTIDE SEQUENCE</scope>
    <source>
        <strain evidence="8">PL_HMW_Pooled</strain>
        <tissue evidence="8">Head</tissue>
    </source>
</reference>
<keyword evidence="5" id="KW-0539">Nucleus</keyword>
<dbReference type="SUPFAM" id="SSF53098">
    <property type="entry name" value="Ribonuclease H-like"/>
    <property type="match status" value="1"/>
</dbReference>
<keyword evidence="4" id="KW-0862">Zinc</keyword>
<protein>
    <submittedName>
        <fullName evidence="8">E3 SUMO-protein ligase ZBED1</fullName>
    </submittedName>
</protein>
<dbReference type="GO" id="GO:0005634">
    <property type="term" value="C:nucleus"/>
    <property type="evidence" value="ECO:0007669"/>
    <property type="project" value="UniProtKB-SubCell"/>
</dbReference>
<evidence type="ECO:0000256" key="1">
    <source>
        <dbReference type="ARBA" id="ARBA00004123"/>
    </source>
</evidence>
<dbReference type="InterPro" id="IPR008906">
    <property type="entry name" value="HATC_C_dom"/>
</dbReference>
<keyword evidence="9" id="KW-1185">Reference proteome</keyword>
<reference evidence="8" key="2">
    <citation type="journal article" date="2023" name="BMC Genomics">
        <title>Pest status, molecular evolution, and epigenetic factors derived from the genome assembly of Frankliniella fusca, a thysanopteran phytovirus vector.</title>
        <authorList>
            <person name="Catto M.A."/>
            <person name="Labadie P.E."/>
            <person name="Jacobson A.L."/>
            <person name="Kennedy G.G."/>
            <person name="Srinivasan R."/>
            <person name="Hunt B.G."/>
        </authorList>
    </citation>
    <scope>NUCLEOTIDE SEQUENCE</scope>
    <source>
        <strain evidence="8">PL_HMW_Pooled</strain>
    </source>
</reference>
<accession>A0AAE1H400</accession>
<keyword evidence="3" id="KW-0863">Zinc-finger</keyword>
<dbReference type="GO" id="GO:0016874">
    <property type="term" value="F:ligase activity"/>
    <property type="evidence" value="ECO:0007669"/>
    <property type="project" value="UniProtKB-KW"/>
</dbReference>
<feature type="region of interest" description="Disordered" evidence="6">
    <location>
        <begin position="60"/>
        <end position="113"/>
    </location>
</feature>
<keyword evidence="8" id="KW-0436">Ligase</keyword>
<dbReference type="GO" id="GO:0008270">
    <property type="term" value="F:zinc ion binding"/>
    <property type="evidence" value="ECO:0007669"/>
    <property type="project" value="UniProtKB-KW"/>
</dbReference>
<name>A0AAE1H400_9NEOP</name>
<dbReference type="GO" id="GO:0046983">
    <property type="term" value="F:protein dimerization activity"/>
    <property type="evidence" value="ECO:0007669"/>
    <property type="project" value="InterPro"/>
</dbReference>
<evidence type="ECO:0000256" key="6">
    <source>
        <dbReference type="SAM" id="MobiDB-lite"/>
    </source>
</evidence>
<comment type="caution">
    <text evidence="8">The sequence shown here is derived from an EMBL/GenBank/DDBJ whole genome shotgun (WGS) entry which is preliminary data.</text>
</comment>
<feature type="compositionally biased region" description="Low complexity" evidence="6">
    <location>
        <begin position="75"/>
        <end position="109"/>
    </location>
</feature>
<evidence type="ECO:0000259" key="7">
    <source>
        <dbReference type="Pfam" id="PF05699"/>
    </source>
</evidence>
<evidence type="ECO:0000256" key="4">
    <source>
        <dbReference type="ARBA" id="ARBA00022833"/>
    </source>
</evidence>
<proteinExistence type="predicted"/>
<sequence>MAAAPTAGPAPAGGVKVAVVNPVPDSEMDALLLGRTRVPLGKPPILTNTHSPAVWLTRSHSAETHSRNRVRWQQGEGASAGETTEAAGASAGSTRKRGSSSTAPSGPGPKQVTLSRSFEAASSFKDPDGKKNLAMREALLYMICRDTMPLQTSEKAGFRHFCKVTVPLSTPPSRGTMTSLMEDKYKKCSALVKDTIAELEAYCMTSDIWTEKHTVKSYLGVTLHFLDKKSNSMDAFRLGLVPLDGAHTSAYIGGLLDEVCDDWGIVKDRVKLFVTDNAENMKKAIVVHFGPAVWQPCFAHTINLVADSLFKTFKDREGNVRELVHGLEPLIKKTKKIATFTKHSVKTSDELRRIQIEDYNRSERTCLKLQQDVSTRWSSTYLMLERFLEMSDIVSAALLKAKDAPEMLSGGEMYTCRLLLKVFRPFYQITLELSGHKVPTASKVVPLLHLAKQALTRVETGNDLIAMRVRDVLLKAMNDYFGNIEQVRPYVMATMLDTRFKDLHFSSIVVSSNVVSYVPRELKEVMRGQKNQRDAELAAMQQSAAEVTTEPDNLLSLHDTAAASRVVQGEEELTAAVPLQLREYRRRLVLSREGDPYQQWAAFRSDLPELHTVAMRYLPLLASSVPSESYFSLAGYIASPKRSRLTAIAICLC</sequence>